<protein>
    <submittedName>
        <fullName evidence="6">Transcriptional regulator, TetR family</fullName>
    </submittedName>
</protein>
<feature type="domain" description="HTH tetR-type" evidence="5">
    <location>
        <begin position="6"/>
        <end position="66"/>
    </location>
</feature>
<keyword evidence="2 4" id="KW-0238">DNA-binding</keyword>
<gene>
    <name evidence="6" type="ORF">SAMN06295964_3018</name>
</gene>
<keyword evidence="7" id="KW-1185">Reference proteome</keyword>
<dbReference type="PANTHER" id="PTHR30055:SF234">
    <property type="entry name" value="HTH-TYPE TRANSCRIPTIONAL REGULATOR BETI"/>
    <property type="match status" value="1"/>
</dbReference>
<dbReference type="InterPro" id="IPR025996">
    <property type="entry name" value="MT1864/Rv1816-like_C"/>
</dbReference>
<dbReference type="Gene3D" id="1.10.10.60">
    <property type="entry name" value="Homeodomain-like"/>
    <property type="match status" value="1"/>
</dbReference>
<evidence type="ECO:0000256" key="2">
    <source>
        <dbReference type="ARBA" id="ARBA00023125"/>
    </source>
</evidence>
<evidence type="ECO:0000256" key="1">
    <source>
        <dbReference type="ARBA" id="ARBA00023015"/>
    </source>
</evidence>
<dbReference type="STRING" id="1736691.SAMN06295964_3018"/>
<evidence type="ECO:0000259" key="5">
    <source>
        <dbReference type="PROSITE" id="PS50977"/>
    </source>
</evidence>
<evidence type="ECO:0000313" key="6">
    <source>
        <dbReference type="EMBL" id="SKB09987.1"/>
    </source>
</evidence>
<dbReference type="OrthoDB" id="71867at2"/>
<reference evidence="7" key="1">
    <citation type="submission" date="2017-02" db="EMBL/GenBank/DDBJ databases">
        <authorList>
            <person name="Varghese N."/>
            <person name="Submissions S."/>
        </authorList>
    </citation>
    <scope>NUCLEOTIDE SEQUENCE [LARGE SCALE GENOMIC DNA]</scope>
    <source>
        <strain evidence="7">9H-4</strain>
    </source>
</reference>
<dbReference type="PROSITE" id="PS50977">
    <property type="entry name" value="HTH_TETR_2"/>
    <property type="match status" value="1"/>
</dbReference>
<accession>A0A1T4Z7E8</accession>
<evidence type="ECO:0000256" key="4">
    <source>
        <dbReference type="PROSITE-ProRule" id="PRU00335"/>
    </source>
</evidence>
<keyword evidence="3" id="KW-0804">Transcription</keyword>
<keyword evidence="1" id="KW-0805">Transcription regulation</keyword>
<evidence type="ECO:0000313" key="7">
    <source>
        <dbReference type="Proteomes" id="UP000191040"/>
    </source>
</evidence>
<dbReference type="GO" id="GO:0000976">
    <property type="term" value="F:transcription cis-regulatory region binding"/>
    <property type="evidence" value="ECO:0007669"/>
    <property type="project" value="TreeGrafter"/>
</dbReference>
<dbReference type="InterPro" id="IPR001647">
    <property type="entry name" value="HTH_TetR"/>
</dbReference>
<dbReference type="AlphaFoldDB" id="A0A1T4Z7E8"/>
<proteinExistence type="predicted"/>
<dbReference type="Pfam" id="PF13305">
    <property type="entry name" value="TetR_C_33"/>
    <property type="match status" value="1"/>
</dbReference>
<dbReference type="RefSeq" id="WP_078700904.1">
    <property type="nucleotide sequence ID" value="NZ_LT796768.1"/>
</dbReference>
<dbReference type="Pfam" id="PF00440">
    <property type="entry name" value="TetR_N"/>
    <property type="match status" value="1"/>
</dbReference>
<organism evidence="6 7">
    <name type="scientific">Aeromicrobium choanae</name>
    <dbReference type="NCBI Taxonomy" id="1736691"/>
    <lineage>
        <taxon>Bacteria</taxon>
        <taxon>Bacillati</taxon>
        <taxon>Actinomycetota</taxon>
        <taxon>Actinomycetes</taxon>
        <taxon>Propionibacteriales</taxon>
        <taxon>Nocardioidaceae</taxon>
        <taxon>Aeromicrobium</taxon>
    </lineage>
</organism>
<dbReference type="PANTHER" id="PTHR30055">
    <property type="entry name" value="HTH-TYPE TRANSCRIPTIONAL REGULATOR RUTR"/>
    <property type="match status" value="1"/>
</dbReference>
<dbReference type="SUPFAM" id="SSF48498">
    <property type="entry name" value="Tetracyclin repressor-like, C-terminal domain"/>
    <property type="match status" value="1"/>
</dbReference>
<dbReference type="GO" id="GO:0003700">
    <property type="term" value="F:DNA-binding transcription factor activity"/>
    <property type="evidence" value="ECO:0007669"/>
    <property type="project" value="TreeGrafter"/>
</dbReference>
<dbReference type="SUPFAM" id="SSF46689">
    <property type="entry name" value="Homeodomain-like"/>
    <property type="match status" value="1"/>
</dbReference>
<dbReference type="InterPro" id="IPR036271">
    <property type="entry name" value="Tet_transcr_reg_TetR-rel_C_sf"/>
</dbReference>
<evidence type="ECO:0000256" key="3">
    <source>
        <dbReference type="ARBA" id="ARBA00023163"/>
    </source>
</evidence>
<dbReference type="EMBL" id="LT796768">
    <property type="protein sequence ID" value="SKB09987.1"/>
    <property type="molecule type" value="Genomic_DNA"/>
</dbReference>
<name>A0A1T4Z7E8_9ACTN</name>
<dbReference type="Proteomes" id="UP000191040">
    <property type="component" value="Chromosome I"/>
</dbReference>
<feature type="DNA-binding region" description="H-T-H motif" evidence="4">
    <location>
        <begin position="29"/>
        <end position="48"/>
    </location>
</feature>
<dbReference type="Gene3D" id="1.10.357.10">
    <property type="entry name" value="Tetracycline Repressor, domain 2"/>
    <property type="match status" value="1"/>
</dbReference>
<dbReference type="InterPro" id="IPR050109">
    <property type="entry name" value="HTH-type_TetR-like_transc_reg"/>
</dbReference>
<dbReference type="InterPro" id="IPR009057">
    <property type="entry name" value="Homeodomain-like_sf"/>
</dbReference>
<sequence>MSSRPTLTPDSLATTAADIADELGFERLSVSEVARRAGVKPASVYFHLDGADDLRGRVSALALAELGDRLALALAGRAGRDALGALVDTVRGYALEHPGRWEATQVRITAPEAGPPGVRVGALMLGVVRAYGLPEEEQTHAVRLVGSTVNGFVRLHVNGGFDHSQPDPEDSWLRMTQALDSALTHWPVTVAPDQESPR</sequence>